<dbReference type="PANTHER" id="PTHR35040">
    <property type="match status" value="1"/>
</dbReference>
<evidence type="ECO:0000256" key="1">
    <source>
        <dbReference type="SAM" id="MobiDB-lite"/>
    </source>
</evidence>
<dbReference type="InterPro" id="IPR021986">
    <property type="entry name" value="Spherulin4"/>
</dbReference>
<gene>
    <name evidence="2" type="ORF">Phou_071700</name>
</gene>
<feature type="region of interest" description="Disordered" evidence="1">
    <location>
        <begin position="1"/>
        <end position="21"/>
    </location>
</feature>
<accession>A0A6V8KHV1</accession>
<dbReference type="AlphaFoldDB" id="A0A6V8KHV1"/>
<proteinExistence type="predicted"/>
<reference evidence="2 3" key="2">
    <citation type="submission" date="2020-03" db="EMBL/GenBank/DDBJ databases">
        <authorList>
            <person name="Ichikawa N."/>
            <person name="Kimura A."/>
            <person name="Kitahashi Y."/>
            <person name="Uohara A."/>
        </authorList>
    </citation>
    <scope>NUCLEOTIDE SEQUENCE [LARGE SCALE GENOMIC DNA]</scope>
    <source>
        <strain evidence="2 3">NBRC 108639</strain>
    </source>
</reference>
<evidence type="ECO:0000313" key="2">
    <source>
        <dbReference type="EMBL" id="GFJ82990.1"/>
    </source>
</evidence>
<sequence>MSGSREATGLAHDGGRAPSDGAWQAVSRWHGRVVAAALVLAVAPLATPRPAAAGEHHIGQRLAVPAYFYPGGDGAALWRRLTGPGTGIAVANPFSGPGKTRDPNYGAAIAAAKAAGVTVLGYVPTGYLGTTGRATRLGDTAPAAWSAQVQQDIETWYRLHGGDGCATPPPALSTSER</sequence>
<organism evidence="2 3">
    <name type="scientific">Phytohabitans houttuyneae</name>
    <dbReference type="NCBI Taxonomy" id="1076126"/>
    <lineage>
        <taxon>Bacteria</taxon>
        <taxon>Bacillati</taxon>
        <taxon>Actinomycetota</taxon>
        <taxon>Actinomycetes</taxon>
        <taxon>Micromonosporales</taxon>
        <taxon>Micromonosporaceae</taxon>
    </lineage>
</organism>
<dbReference type="PANTHER" id="PTHR35040:SF7">
    <property type="entry name" value="FIBRONECTIN TYPE-III DOMAIN-CONTAINING PROTEIN-RELATED"/>
    <property type="match status" value="1"/>
</dbReference>
<reference evidence="2 3" key="1">
    <citation type="submission" date="2020-03" db="EMBL/GenBank/DDBJ databases">
        <title>Whole genome shotgun sequence of Phytohabitans houttuyneae NBRC 108639.</title>
        <authorList>
            <person name="Komaki H."/>
            <person name="Tamura T."/>
        </authorList>
    </citation>
    <scope>NUCLEOTIDE SEQUENCE [LARGE SCALE GENOMIC DNA]</scope>
    <source>
        <strain evidence="2 3">NBRC 108639</strain>
    </source>
</reference>
<keyword evidence="3" id="KW-1185">Reference proteome</keyword>
<dbReference type="EMBL" id="BLPF01000002">
    <property type="protein sequence ID" value="GFJ82990.1"/>
    <property type="molecule type" value="Genomic_DNA"/>
</dbReference>
<dbReference type="Pfam" id="PF12138">
    <property type="entry name" value="Spherulin4"/>
    <property type="match status" value="1"/>
</dbReference>
<protein>
    <submittedName>
        <fullName evidence="2">Uncharacterized protein</fullName>
    </submittedName>
</protein>
<dbReference type="Proteomes" id="UP000482800">
    <property type="component" value="Unassembled WGS sequence"/>
</dbReference>
<name>A0A6V8KHV1_9ACTN</name>
<comment type="caution">
    <text evidence="2">The sequence shown here is derived from an EMBL/GenBank/DDBJ whole genome shotgun (WGS) entry which is preliminary data.</text>
</comment>
<evidence type="ECO:0000313" key="3">
    <source>
        <dbReference type="Proteomes" id="UP000482800"/>
    </source>
</evidence>